<evidence type="ECO:0000313" key="2">
    <source>
        <dbReference type="EMBL" id="SDK74030.1"/>
    </source>
</evidence>
<dbReference type="InterPro" id="IPR007516">
    <property type="entry name" value="Co_F420_Hydgase/DH_bsu_N"/>
</dbReference>
<organism evidence="2 3">
    <name type="scientific">Franzmannia pantelleriensis</name>
    <dbReference type="NCBI Taxonomy" id="48727"/>
    <lineage>
        <taxon>Bacteria</taxon>
        <taxon>Pseudomonadati</taxon>
        <taxon>Pseudomonadota</taxon>
        <taxon>Gammaproteobacteria</taxon>
        <taxon>Oceanospirillales</taxon>
        <taxon>Halomonadaceae</taxon>
        <taxon>Franzmannia</taxon>
    </lineage>
</organism>
<reference evidence="3" key="1">
    <citation type="submission" date="2016-10" db="EMBL/GenBank/DDBJ databases">
        <authorList>
            <person name="Varghese N."/>
            <person name="Submissions S."/>
        </authorList>
    </citation>
    <scope>NUCLEOTIDE SEQUENCE [LARGE SCALE GENOMIC DNA]</scope>
    <source>
        <strain evidence="3">AAP</strain>
    </source>
</reference>
<dbReference type="PANTHER" id="PTHR31332">
    <property type="entry name" value="7-HYDROXYMETHYL CHLOROPHYLL A REDUCTASE, CHLOROPLASTIC"/>
    <property type="match status" value="1"/>
</dbReference>
<dbReference type="PANTHER" id="PTHR31332:SF0">
    <property type="entry name" value="7-HYDROXYMETHYL CHLOROPHYLL A REDUCTASE, CHLOROPLASTIC"/>
    <property type="match status" value="1"/>
</dbReference>
<protein>
    <submittedName>
        <fullName evidence="2">Coenzyme F420-reducing hydrogenase, beta subunit</fullName>
    </submittedName>
</protein>
<sequence>MEVFSSKVINEDFCIGCGVCAYVNPNKYTISFDDYGMLKARAGSASAVVDDSQYEKLINKVCPFSPEALDEDEIAMSLYEGMNKDKYIGYYQSLYIGYVKSGEFREAGSSGGVGKWLLYSLLSTEVVNKVIQVAYSDKKDLAYEYRIFNGPEDVLLGSKSAYYPVTLEEALSYIKNNKGSYAVTAVPCFSKAIRNLAKHDNIIAERVKVVVGIVCGHLKSKGFAESFAWQQGVAPKNLSNIDFRGKIPGKKANDKGVIVTDRQGKKTSAKSSKELFGGNWGHNLFKYKACDYCDDVLAETADCAIGDAWLPEVMEDHRGNNIVVVRSELLRNVIESGISSGDLELKEISTDQVVKSQLGGIRHRKEGLAWRLAQDESVGQWYPKKRVSPSEKINPDRARIYEARVELREASHIHFLEAKERSDYSYFVKKLSPLIKKVEYRPLWRRAASYIKQKALKVSGK</sequence>
<dbReference type="Pfam" id="PF04432">
    <property type="entry name" value="FrhB_FdhB_C"/>
    <property type="match status" value="1"/>
</dbReference>
<dbReference type="Pfam" id="PF04422">
    <property type="entry name" value="FrhB_FdhB_N"/>
    <property type="match status" value="1"/>
</dbReference>
<dbReference type="InterPro" id="IPR007525">
    <property type="entry name" value="FrhB_FdhB_C"/>
</dbReference>
<evidence type="ECO:0000313" key="3">
    <source>
        <dbReference type="Proteomes" id="UP000199107"/>
    </source>
</evidence>
<dbReference type="OrthoDB" id="3247493at2"/>
<dbReference type="InterPro" id="IPR045220">
    <property type="entry name" value="FRHB/FDHB/HCAR-like"/>
</dbReference>
<dbReference type="GO" id="GO:0052592">
    <property type="term" value="F:oxidoreductase activity, acting on CH or CH2 groups, with an iron-sulfur protein as acceptor"/>
    <property type="evidence" value="ECO:0007669"/>
    <property type="project" value="TreeGrafter"/>
</dbReference>
<dbReference type="AlphaFoldDB" id="A0A1G9ECY4"/>
<accession>A0A1G9ECY4</accession>
<dbReference type="STRING" id="48727.SAMN05192555_10172"/>
<name>A0A1G9ECY4_9GAMM</name>
<evidence type="ECO:0000259" key="1">
    <source>
        <dbReference type="PROSITE" id="PS51379"/>
    </source>
</evidence>
<dbReference type="Proteomes" id="UP000199107">
    <property type="component" value="Unassembled WGS sequence"/>
</dbReference>
<proteinExistence type="predicted"/>
<feature type="domain" description="4Fe-4S ferredoxin-type" evidence="1">
    <location>
        <begin position="5"/>
        <end position="35"/>
    </location>
</feature>
<dbReference type="SUPFAM" id="SSF54862">
    <property type="entry name" value="4Fe-4S ferredoxins"/>
    <property type="match status" value="1"/>
</dbReference>
<keyword evidence="3" id="KW-1185">Reference proteome</keyword>
<gene>
    <name evidence="2" type="ORF">SAMN05192555_10172</name>
</gene>
<dbReference type="RefSeq" id="WP_089656457.1">
    <property type="nucleotide sequence ID" value="NZ_FNGH01000001.1"/>
</dbReference>
<dbReference type="InterPro" id="IPR017896">
    <property type="entry name" value="4Fe4S_Fe-S-bd"/>
</dbReference>
<dbReference type="PROSITE" id="PS51379">
    <property type="entry name" value="4FE4S_FER_2"/>
    <property type="match status" value="1"/>
</dbReference>
<dbReference type="EMBL" id="FNGH01000001">
    <property type="protein sequence ID" value="SDK74030.1"/>
    <property type="molecule type" value="Genomic_DNA"/>
</dbReference>